<name>A0ABY5IXZ6_9FLAO</name>
<proteinExistence type="predicted"/>
<protein>
    <submittedName>
        <fullName evidence="1">Glycosyltransferase family 4 protein</fullName>
    </submittedName>
</protein>
<evidence type="ECO:0000313" key="2">
    <source>
        <dbReference type="Proteomes" id="UP001059844"/>
    </source>
</evidence>
<gene>
    <name evidence="1" type="ORF">NOX80_09120</name>
</gene>
<dbReference type="Proteomes" id="UP001059844">
    <property type="component" value="Chromosome"/>
</dbReference>
<dbReference type="Gene3D" id="3.40.50.2000">
    <property type="entry name" value="Glycogen Phosphorylase B"/>
    <property type="match status" value="1"/>
</dbReference>
<dbReference type="Pfam" id="PF13692">
    <property type="entry name" value="Glyco_trans_1_4"/>
    <property type="match status" value="1"/>
</dbReference>
<dbReference type="CDD" id="cd03801">
    <property type="entry name" value="GT4_PimA-like"/>
    <property type="match status" value="1"/>
</dbReference>
<dbReference type="PANTHER" id="PTHR12526:SF584">
    <property type="entry name" value="GLYCOSYLTRANSFERASE"/>
    <property type="match status" value="1"/>
</dbReference>
<dbReference type="SUPFAM" id="SSF53756">
    <property type="entry name" value="UDP-Glycosyltransferase/glycogen phosphorylase"/>
    <property type="match status" value="1"/>
</dbReference>
<dbReference type="PANTHER" id="PTHR12526">
    <property type="entry name" value="GLYCOSYLTRANSFERASE"/>
    <property type="match status" value="1"/>
</dbReference>
<evidence type="ECO:0000313" key="1">
    <source>
        <dbReference type="EMBL" id="UUC47336.1"/>
    </source>
</evidence>
<accession>A0ABY5IXZ6</accession>
<organism evidence="1 2">
    <name type="scientific">Flavobacterium cerinum</name>
    <dbReference type="NCBI Taxonomy" id="2502784"/>
    <lineage>
        <taxon>Bacteria</taxon>
        <taxon>Pseudomonadati</taxon>
        <taxon>Bacteroidota</taxon>
        <taxon>Flavobacteriia</taxon>
        <taxon>Flavobacteriales</taxon>
        <taxon>Flavobacteriaceae</taxon>
        <taxon>Flavobacterium</taxon>
    </lineage>
</organism>
<dbReference type="EMBL" id="CP101751">
    <property type="protein sequence ID" value="UUC47336.1"/>
    <property type="molecule type" value="Genomic_DNA"/>
</dbReference>
<keyword evidence="2" id="KW-1185">Reference proteome</keyword>
<sequence length="408" mass="47051">MPLLLIIGYVWPEPGSSAAGSRMLQLIRFFQSEGFAVTFASPAAHSEFAINLYSIGVTPETIRLNCSSFDDFIREIRPDVVLFDRFMMEEQFGWRVARYCPDAIRILDTEDLHCLREARRLAYKRQTDYREELVTLEIAKREIASIFRSDLTLMISEFEMELLVNNFKVDPAIIHYIPLLVDSEQSSLVPFEERKNFVFIGNFFHEPNWNCVKVLKNEIWPVLKEKVPEATMQIYGAYATQKVTDLHNPKERFWIMGRADDAKEVITNARVLLAPIRFGAGIKGKLLEAMLYGTPTVTTTIGAESMQDNGDWNGYISDDAAAFIANAATLYSDSELWNRKQQNGYRIVKARYTAKWHLEALKQRLHDLQHDLKQHRQANFIGAMLQHHSMQSTHYMAKWIAEKNKATQ</sequence>
<reference evidence="1" key="1">
    <citation type="submission" date="2022-07" db="EMBL/GenBank/DDBJ databases">
        <title>Isolation, identification, and degradation of a PFOSA degrading strain from sewage treatment plant.</title>
        <authorList>
            <person name="Zhang L."/>
            <person name="Huo Y."/>
        </authorList>
    </citation>
    <scope>NUCLEOTIDE SEQUENCE</scope>
    <source>
        <strain evidence="1">C1</strain>
    </source>
</reference>
<dbReference type="RefSeq" id="WP_256552967.1">
    <property type="nucleotide sequence ID" value="NZ_CP101751.1"/>
</dbReference>